<dbReference type="AlphaFoldDB" id="A0A0D2XZJ3"/>
<evidence type="ECO:0000313" key="1">
    <source>
        <dbReference type="EnsemblFungi" id="FOXG_09422P0"/>
    </source>
</evidence>
<sequence length="108" mass="12245">MDSSNCRYIAEEARCRGSDVAVDSDGLPLRVPPCQDAPVKETVLPYRMFETVATSEFRGWGDHMRQAIRFKTSVFDDLASDTQVIRLAMPPSPLFFVYQSDKTKSYTE</sequence>
<dbReference type="EnsemblFungi" id="FOXG_09422T0">
    <property type="protein sequence ID" value="FOXG_09422P0"/>
    <property type="gene ID" value="FOXG_09422"/>
</dbReference>
<accession>A0A0D2XZJ3</accession>
<reference evidence="2" key="1">
    <citation type="journal article" date="2012" name="Mol. Plant Microbe Interact.">
        <title>A highly conserved effector in Fusarium oxysporum is required for full virulence on Arabidopsis.</title>
        <authorList>
            <person name="Thatcher L.F."/>
            <person name="Gardiner D.M."/>
            <person name="Kazan K."/>
            <person name="Manners J."/>
        </authorList>
    </citation>
    <scope>NUCLEOTIDE SEQUENCE [LARGE SCALE GENOMIC DNA]</scope>
    <source>
        <strain evidence="2">Fo5176</strain>
    </source>
</reference>
<reference evidence="1" key="2">
    <citation type="submission" date="2025-08" db="UniProtKB">
        <authorList>
            <consortium name="EnsemblFungi"/>
        </authorList>
    </citation>
    <scope>IDENTIFICATION</scope>
    <source>
        <strain evidence="1">4287 / CBS 123668 / FGSC 9935 / NRRL 34936</strain>
    </source>
</reference>
<name>A0A0D2XZJ3_FUSOF</name>
<organism evidence="1 2">
    <name type="scientific">Fusarium oxysporum (strain Fo5176)</name>
    <name type="common">Fusarium vascular wilt</name>
    <dbReference type="NCBI Taxonomy" id="660025"/>
    <lineage>
        <taxon>Eukaryota</taxon>
        <taxon>Fungi</taxon>
        <taxon>Dikarya</taxon>
        <taxon>Ascomycota</taxon>
        <taxon>Pezizomycotina</taxon>
        <taxon>Sordariomycetes</taxon>
        <taxon>Hypocreomycetidae</taxon>
        <taxon>Hypocreales</taxon>
        <taxon>Nectriaceae</taxon>
        <taxon>Fusarium</taxon>
        <taxon>Fusarium oxysporum species complex</taxon>
    </lineage>
</organism>
<proteinExistence type="predicted"/>
<evidence type="ECO:0000313" key="2">
    <source>
        <dbReference type="Proteomes" id="UP000002489"/>
    </source>
</evidence>
<protein>
    <submittedName>
        <fullName evidence="1">Uncharacterized protein</fullName>
    </submittedName>
</protein>
<dbReference type="Proteomes" id="UP000002489">
    <property type="component" value="Unassembled WGS sequence"/>
</dbReference>